<dbReference type="Gene3D" id="3.90.550.10">
    <property type="entry name" value="Spore Coat Polysaccharide Biosynthesis Protein SpsA, Chain A"/>
    <property type="match status" value="1"/>
</dbReference>
<keyword evidence="3" id="KW-1185">Reference proteome</keyword>
<dbReference type="PANTHER" id="PTHR43685:SF2">
    <property type="entry name" value="GLYCOSYLTRANSFERASE 2-LIKE DOMAIN-CONTAINING PROTEIN"/>
    <property type="match status" value="1"/>
</dbReference>
<feature type="domain" description="Glycosyltransferase 2-like" evidence="1">
    <location>
        <begin position="4"/>
        <end position="176"/>
    </location>
</feature>
<dbReference type="STRING" id="943830.A4A58_08995"/>
<accession>A0A163YI91</accession>
<dbReference type="EMBL" id="LVYV01000023">
    <property type="protein sequence ID" value="KZD22185.1"/>
    <property type="molecule type" value="Genomic_DNA"/>
</dbReference>
<proteinExistence type="predicted"/>
<evidence type="ECO:0000313" key="2">
    <source>
        <dbReference type="EMBL" id="KZD22185.1"/>
    </source>
</evidence>
<dbReference type="Proteomes" id="UP000076574">
    <property type="component" value="Unassembled WGS sequence"/>
</dbReference>
<dbReference type="SUPFAM" id="SSF53448">
    <property type="entry name" value="Nucleotide-diphospho-sugar transferases"/>
    <property type="match status" value="1"/>
</dbReference>
<dbReference type="OrthoDB" id="9794124at2"/>
<sequence>MSVSVIVTCFDEGPFLHAAIASVLAQSRADLIDHIVICDDGSDAETQAILQELPARDPRISILPVATDKIQGTRGVSLNRNRGVAVTDSDYIAFLDADDLWRADKLERQLTVFEAMPETALVYTAFSLFWSDNRKPPEVAPLVDLTLQSDQSLAYFMDDPPIVPSTVLMRRSLWDKLGGFDATLEVFEDTEFFFRATRLGRVAAVKIPLIDKRLHESAVTSKRNQLMKHHAYVALHIAAQDPRLLRYAARRLSERARKLGNLEALDGRSENAVNLLTSAIYFNPLNLRAWLTLALHYLGGESAMRAVKLTLSRASRS</sequence>
<dbReference type="InterPro" id="IPR001173">
    <property type="entry name" value="Glyco_trans_2-like"/>
</dbReference>
<reference evidence="2 3" key="1">
    <citation type="submission" date="2016-03" db="EMBL/GenBank/DDBJ databases">
        <title>Microsymbionts genomes from the relict species Vavilovia formosa (Stev.) Fed.</title>
        <authorList>
            <person name="Kopat V."/>
            <person name="Chirak E."/>
            <person name="Kimeklis A."/>
            <person name="Andronov E."/>
        </authorList>
    </citation>
    <scope>NUCLEOTIDE SEQUENCE [LARGE SCALE GENOMIC DNA]</scope>
    <source>
        <strain evidence="2 3">Vaf07</strain>
    </source>
</reference>
<evidence type="ECO:0000259" key="1">
    <source>
        <dbReference type="Pfam" id="PF00535"/>
    </source>
</evidence>
<dbReference type="InterPro" id="IPR050834">
    <property type="entry name" value="Glycosyltransf_2"/>
</dbReference>
<name>A0A163YI91_9BRAD</name>
<dbReference type="Pfam" id="PF00535">
    <property type="entry name" value="Glycos_transf_2"/>
    <property type="match status" value="1"/>
</dbReference>
<organism evidence="2 3">
    <name type="scientific">Tardiphaga robiniae</name>
    <dbReference type="NCBI Taxonomy" id="943830"/>
    <lineage>
        <taxon>Bacteria</taxon>
        <taxon>Pseudomonadati</taxon>
        <taxon>Pseudomonadota</taxon>
        <taxon>Alphaproteobacteria</taxon>
        <taxon>Hyphomicrobiales</taxon>
        <taxon>Nitrobacteraceae</taxon>
        <taxon>Tardiphaga</taxon>
    </lineage>
</organism>
<gene>
    <name evidence="2" type="ORF">A4A58_08995</name>
</gene>
<dbReference type="CDD" id="cd00761">
    <property type="entry name" value="Glyco_tranf_GTA_type"/>
    <property type="match status" value="1"/>
</dbReference>
<dbReference type="RefSeq" id="WP_068734658.1">
    <property type="nucleotide sequence ID" value="NZ_LVYV01000023.1"/>
</dbReference>
<protein>
    <recommendedName>
        <fullName evidence="1">Glycosyltransferase 2-like domain-containing protein</fullName>
    </recommendedName>
</protein>
<evidence type="ECO:0000313" key="3">
    <source>
        <dbReference type="Proteomes" id="UP000076574"/>
    </source>
</evidence>
<dbReference type="PANTHER" id="PTHR43685">
    <property type="entry name" value="GLYCOSYLTRANSFERASE"/>
    <property type="match status" value="1"/>
</dbReference>
<comment type="caution">
    <text evidence="2">The sequence shown here is derived from an EMBL/GenBank/DDBJ whole genome shotgun (WGS) entry which is preliminary data.</text>
</comment>
<dbReference type="AlphaFoldDB" id="A0A163YI91"/>
<dbReference type="InterPro" id="IPR029044">
    <property type="entry name" value="Nucleotide-diphossugar_trans"/>
</dbReference>